<evidence type="ECO:0000256" key="1">
    <source>
        <dbReference type="ARBA" id="ARBA00038310"/>
    </source>
</evidence>
<gene>
    <name evidence="4" type="ORF">GCM10017083_27320</name>
</gene>
<dbReference type="Gene3D" id="3.20.20.140">
    <property type="entry name" value="Metal-dependent hydrolases"/>
    <property type="match status" value="1"/>
</dbReference>
<reference evidence="4" key="1">
    <citation type="journal article" date="2014" name="Int. J. Syst. Evol. Microbiol.">
        <title>Complete genome sequence of Corynebacterium casei LMG S-19264T (=DSM 44701T), isolated from a smear-ripened cheese.</title>
        <authorList>
            <consortium name="US DOE Joint Genome Institute (JGI-PGF)"/>
            <person name="Walter F."/>
            <person name="Albersmeier A."/>
            <person name="Kalinowski J."/>
            <person name="Ruckert C."/>
        </authorList>
    </citation>
    <scope>NUCLEOTIDE SEQUENCE</scope>
    <source>
        <strain evidence="4">KCTC 42651</strain>
    </source>
</reference>
<comment type="caution">
    <text evidence="4">The sequence shown here is derived from an EMBL/GenBank/DDBJ whole genome shotgun (WGS) entry which is preliminary data.</text>
</comment>
<dbReference type="InterPro" id="IPR052350">
    <property type="entry name" value="Metallo-dep_Lactonases"/>
</dbReference>
<evidence type="ECO:0000259" key="3">
    <source>
        <dbReference type="Pfam" id="PF04909"/>
    </source>
</evidence>
<dbReference type="InterPro" id="IPR006680">
    <property type="entry name" value="Amidohydro-rel"/>
</dbReference>
<evidence type="ECO:0000313" key="5">
    <source>
        <dbReference type="Proteomes" id="UP000630353"/>
    </source>
</evidence>
<comment type="similarity">
    <text evidence="1">Belongs to the metallo-dependent hydrolases superfamily.</text>
</comment>
<reference evidence="4" key="2">
    <citation type="submission" date="2020-09" db="EMBL/GenBank/DDBJ databases">
        <authorList>
            <person name="Sun Q."/>
            <person name="Kim S."/>
        </authorList>
    </citation>
    <scope>NUCLEOTIDE SEQUENCE</scope>
    <source>
        <strain evidence="4">KCTC 42651</strain>
    </source>
</reference>
<evidence type="ECO:0000313" key="4">
    <source>
        <dbReference type="EMBL" id="GHD52101.1"/>
    </source>
</evidence>
<feature type="region of interest" description="Disordered" evidence="2">
    <location>
        <begin position="120"/>
        <end position="143"/>
    </location>
</feature>
<dbReference type="EMBL" id="BMZS01000005">
    <property type="protein sequence ID" value="GHD52101.1"/>
    <property type="molecule type" value="Genomic_DNA"/>
</dbReference>
<proteinExistence type="inferred from homology"/>
<name>A0A919CPW7_9PROT</name>
<evidence type="ECO:0000256" key="2">
    <source>
        <dbReference type="SAM" id="MobiDB-lite"/>
    </source>
</evidence>
<dbReference type="InterPro" id="IPR032466">
    <property type="entry name" value="Metal_Hydrolase"/>
</dbReference>
<accession>A0A919CPW7</accession>
<dbReference type="AlphaFoldDB" id="A0A919CPW7"/>
<dbReference type="Pfam" id="PF04909">
    <property type="entry name" value="Amidohydro_2"/>
    <property type="match status" value="1"/>
</dbReference>
<organism evidence="4 5">
    <name type="scientific">Thalassobaculum fulvum</name>
    <dbReference type="NCBI Taxonomy" id="1633335"/>
    <lineage>
        <taxon>Bacteria</taxon>
        <taxon>Pseudomonadati</taxon>
        <taxon>Pseudomonadota</taxon>
        <taxon>Alphaproteobacteria</taxon>
        <taxon>Rhodospirillales</taxon>
        <taxon>Thalassobaculaceae</taxon>
        <taxon>Thalassobaculum</taxon>
    </lineage>
</organism>
<dbReference type="PANTHER" id="PTHR43569:SF1">
    <property type="entry name" value="BLL3371 PROTEIN"/>
    <property type="match status" value="1"/>
</dbReference>
<dbReference type="RefSeq" id="WP_189990433.1">
    <property type="nucleotide sequence ID" value="NZ_BMZS01000005.1"/>
</dbReference>
<dbReference type="Proteomes" id="UP000630353">
    <property type="component" value="Unassembled WGS sequence"/>
</dbReference>
<dbReference type="GO" id="GO:0016787">
    <property type="term" value="F:hydrolase activity"/>
    <property type="evidence" value="ECO:0007669"/>
    <property type="project" value="InterPro"/>
</dbReference>
<sequence length="303" mass="34650">MTDLAIVDAHHHLWDLERNYYPWLSDHPEPHFFLGDYSALKRRYMPEDYRRDAAGFRIVKTVHVEAEWDRDDQVGETRWLTEVAARYGMPNAIVGHVWLDDPVVEDKLAGHCEAPLMRGIRSKPVTSPAPDAPRPDGPRSLSDPAWRRGYAALARFGLSYDLRVPCWHLAEAAAVIEAHPEIPVALNHTGFPWDRSEAGLAMWRAQMRTIARLPWVHVKLSELGLKDAPWTVESNRRVVLEAVEIFGVERCMWASNFPPASLKIGYRDQLEGFLDILSGLSRPELEAVFHDNATRFYRLEDPS</sequence>
<feature type="domain" description="Amidohydrolase-related" evidence="3">
    <location>
        <begin position="7"/>
        <end position="299"/>
    </location>
</feature>
<keyword evidence="5" id="KW-1185">Reference proteome</keyword>
<dbReference type="SUPFAM" id="SSF51556">
    <property type="entry name" value="Metallo-dependent hydrolases"/>
    <property type="match status" value="1"/>
</dbReference>
<dbReference type="PANTHER" id="PTHR43569">
    <property type="entry name" value="AMIDOHYDROLASE"/>
    <property type="match status" value="1"/>
</dbReference>
<protein>
    <recommendedName>
        <fullName evidence="3">Amidohydrolase-related domain-containing protein</fullName>
    </recommendedName>
</protein>